<proteinExistence type="predicted"/>
<keyword evidence="2" id="KW-0812">Transmembrane</keyword>
<sequence length="182" mass="18190">MSSAYWKAQPAVSGVWSGAGPAGRTAPSSPTGTRVRGLMVRRRWAAAVGLVACLLLLHLVVPGLARGGHPAETAATAAVDAVDAADALEPGATWGTEAHGTGGERAGAETAGEPCPCGEEPSVRQPVARTPRAAGAARAGAVVGGQPMVDRGGTDVRAAGTARRPETVAPAPNAVELQTFRC</sequence>
<feature type="region of interest" description="Disordered" evidence="1">
    <location>
        <begin position="92"/>
        <end position="123"/>
    </location>
</feature>
<feature type="transmembrane region" description="Helical" evidence="2">
    <location>
        <begin position="44"/>
        <end position="65"/>
    </location>
</feature>
<name>A0ABN3IYX9_9ACTN</name>
<dbReference type="Proteomes" id="UP001499986">
    <property type="component" value="Unassembled WGS sequence"/>
</dbReference>
<dbReference type="EMBL" id="BAAASE010000009">
    <property type="protein sequence ID" value="GAA2416395.1"/>
    <property type="molecule type" value="Genomic_DNA"/>
</dbReference>
<keyword evidence="2" id="KW-0472">Membrane</keyword>
<evidence type="ECO:0000313" key="4">
    <source>
        <dbReference type="Proteomes" id="UP001499986"/>
    </source>
</evidence>
<comment type="caution">
    <text evidence="3">The sequence shown here is derived from an EMBL/GenBank/DDBJ whole genome shotgun (WGS) entry which is preliminary data.</text>
</comment>
<keyword evidence="2" id="KW-1133">Transmembrane helix</keyword>
<accession>A0ABN3IYX9</accession>
<feature type="region of interest" description="Disordered" evidence="1">
    <location>
        <begin position="13"/>
        <end position="34"/>
    </location>
</feature>
<reference evidence="3 4" key="1">
    <citation type="journal article" date="2019" name="Int. J. Syst. Evol. Microbiol.">
        <title>The Global Catalogue of Microorganisms (GCM) 10K type strain sequencing project: providing services to taxonomists for standard genome sequencing and annotation.</title>
        <authorList>
            <consortium name="The Broad Institute Genomics Platform"/>
            <consortium name="The Broad Institute Genome Sequencing Center for Infectious Disease"/>
            <person name="Wu L."/>
            <person name="Ma J."/>
        </authorList>
    </citation>
    <scope>NUCLEOTIDE SEQUENCE [LARGE SCALE GENOMIC DNA]</scope>
    <source>
        <strain evidence="3 4">JCM 4358</strain>
    </source>
</reference>
<organism evidence="3 4">
    <name type="scientific">Streptomyces coeruleofuscus</name>
    <dbReference type="NCBI Taxonomy" id="66879"/>
    <lineage>
        <taxon>Bacteria</taxon>
        <taxon>Bacillati</taxon>
        <taxon>Actinomycetota</taxon>
        <taxon>Actinomycetes</taxon>
        <taxon>Kitasatosporales</taxon>
        <taxon>Streptomycetaceae</taxon>
        <taxon>Streptomyces</taxon>
    </lineage>
</organism>
<gene>
    <name evidence="3" type="ORF">GCM10010255_63800</name>
</gene>
<protein>
    <submittedName>
        <fullName evidence="3">Uncharacterized protein</fullName>
    </submittedName>
</protein>
<keyword evidence="4" id="KW-1185">Reference proteome</keyword>
<evidence type="ECO:0000313" key="3">
    <source>
        <dbReference type="EMBL" id="GAA2416395.1"/>
    </source>
</evidence>
<evidence type="ECO:0000256" key="2">
    <source>
        <dbReference type="SAM" id="Phobius"/>
    </source>
</evidence>
<evidence type="ECO:0000256" key="1">
    <source>
        <dbReference type="SAM" id="MobiDB-lite"/>
    </source>
</evidence>